<dbReference type="AlphaFoldDB" id="G6YFS6"/>
<dbReference type="PANTHER" id="PTHR30419">
    <property type="entry name" value="HTH-TYPE TRANSCRIPTIONAL REGULATOR YBHD"/>
    <property type="match status" value="1"/>
</dbReference>
<dbReference type="SUPFAM" id="SSF46785">
    <property type="entry name" value="Winged helix' DNA-binding domain"/>
    <property type="match status" value="1"/>
</dbReference>
<dbReference type="STRING" id="1082933.A6B35_08020"/>
<evidence type="ECO:0000256" key="4">
    <source>
        <dbReference type="ARBA" id="ARBA00023163"/>
    </source>
</evidence>
<proteinExistence type="inferred from homology"/>
<dbReference type="Pfam" id="PF03466">
    <property type="entry name" value="LysR_substrate"/>
    <property type="match status" value="1"/>
</dbReference>
<feature type="domain" description="HTH lysR-type" evidence="5">
    <location>
        <begin position="44"/>
        <end position="101"/>
    </location>
</feature>
<evidence type="ECO:0000256" key="3">
    <source>
        <dbReference type="ARBA" id="ARBA00023125"/>
    </source>
</evidence>
<protein>
    <submittedName>
        <fullName evidence="6">LysR family transcriptional regulator</fullName>
    </submittedName>
</protein>
<dbReference type="SUPFAM" id="SSF53850">
    <property type="entry name" value="Periplasmic binding protein-like II"/>
    <property type="match status" value="1"/>
</dbReference>
<evidence type="ECO:0000313" key="7">
    <source>
        <dbReference type="Proteomes" id="UP000002949"/>
    </source>
</evidence>
<dbReference type="GO" id="GO:0003700">
    <property type="term" value="F:DNA-binding transcription factor activity"/>
    <property type="evidence" value="ECO:0007669"/>
    <property type="project" value="InterPro"/>
</dbReference>
<dbReference type="InterPro" id="IPR036388">
    <property type="entry name" value="WH-like_DNA-bd_sf"/>
</dbReference>
<keyword evidence="3" id="KW-0238">DNA-binding</keyword>
<name>G6YFS6_9HYPH</name>
<dbReference type="Proteomes" id="UP000002949">
    <property type="component" value="Unassembled WGS sequence"/>
</dbReference>
<dbReference type="eggNOG" id="COG0583">
    <property type="taxonomic scope" value="Bacteria"/>
</dbReference>
<dbReference type="InterPro" id="IPR036390">
    <property type="entry name" value="WH_DNA-bd_sf"/>
</dbReference>
<dbReference type="Gene3D" id="3.40.190.290">
    <property type="match status" value="1"/>
</dbReference>
<sequence>MIENRSILRREQATLMAALRNPSGISGSYDELPGDGETLLRSGLSLRHMRMIAALDDHGRVSAAAQVMNISQPAASRMIAEMEAVLDVKLCERLPRGITLTPYGKALARRARSILLEMREADREISELKAGKGGSVFLGAVTAPAIELAVPAIREIRRIYPRIEITMQVETSNVLARELIASRHDFIIARIPDDLNPRLFESRVIGVEKACLIVRRGHPLSMGKAVRLEDTAAYDWVFQSGGSPLRQAMESNFLNRNIALPDRILNTSSLLLTLVMVAQSDAIAPVSIQVAKFIQSPEGLAGAIDVVQTEFDIEVRPYSLITVKNRALSPAAKMLHDFILREVG</sequence>
<dbReference type="GO" id="GO:0005829">
    <property type="term" value="C:cytosol"/>
    <property type="evidence" value="ECO:0007669"/>
    <property type="project" value="TreeGrafter"/>
</dbReference>
<dbReference type="GO" id="GO:0003677">
    <property type="term" value="F:DNA binding"/>
    <property type="evidence" value="ECO:0007669"/>
    <property type="project" value="UniProtKB-KW"/>
</dbReference>
<keyword evidence="7" id="KW-1185">Reference proteome</keyword>
<dbReference type="Gene3D" id="1.10.10.10">
    <property type="entry name" value="Winged helix-like DNA-binding domain superfamily/Winged helix DNA-binding domain"/>
    <property type="match status" value="1"/>
</dbReference>
<evidence type="ECO:0000256" key="1">
    <source>
        <dbReference type="ARBA" id="ARBA00009437"/>
    </source>
</evidence>
<dbReference type="PROSITE" id="PS50931">
    <property type="entry name" value="HTH_LYSR"/>
    <property type="match status" value="1"/>
</dbReference>
<evidence type="ECO:0000313" key="6">
    <source>
        <dbReference type="EMBL" id="EHH09387.1"/>
    </source>
</evidence>
<keyword evidence="4" id="KW-0804">Transcription</keyword>
<dbReference type="PATRIC" id="fig|1082933.3.peg.4692"/>
<dbReference type="Pfam" id="PF00126">
    <property type="entry name" value="HTH_1"/>
    <property type="match status" value="1"/>
</dbReference>
<evidence type="ECO:0000256" key="2">
    <source>
        <dbReference type="ARBA" id="ARBA00023015"/>
    </source>
</evidence>
<keyword evidence="2" id="KW-0805">Transcription regulation</keyword>
<dbReference type="PANTHER" id="PTHR30419:SF8">
    <property type="entry name" value="NITROGEN ASSIMILATION TRANSCRIPTIONAL ACTIVATOR-RELATED"/>
    <property type="match status" value="1"/>
</dbReference>
<organism evidence="6 7">
    <name type="scientific">Mesorhizobium amorphae CCNWGS0123</name>
    <dbReference type="NCBI Taxonomy" id="1082933"/>
    <lineage>
        <taxon>Bacteria</taxon>
        <taxon>Pseudomonadati</taxon>
        <taxon>Pseudomonadota</taxon>
        <taxon>Alphaproteobacteria</taxon>
        <taxon>Hyphomicrobiales</taxon>
        <taxon>Phyllobacteriaceae</taxon>
        <taxon>Mesorhizobium</taxon>
    </lineage>
</organism>
<dbReference type="InterPro" id="IPR050950">
    <property type="entry name" value="HTH-type_LysR_regulators"/>
</dbReference>
<evidence type="ECO:0000259" key="5">
    <source>
        <dbReference type="PROSITE" id="PS50931"/>
    </source>
</evidence>
<reference evidence="6 7" key="1">
    <citation type="journal article" date="2012" name="J. Bacteriol.">
        <title>Draft Genome Sequence of Plant Growth-Promoting Rhizobium Mesorhizobium amorphae, Isolated from Zinc-Lead Mine Tailings.</title>
        <authorList>
            <person name="Hao X."/>
            <person name="Lin Y."/>
            <person name="Johnstone L."/>
            <person name="Baltrus D.A."/>
            <person name="Miller S.J."/>
            <person name="Wei G."/>
            <person name="Rensing C."/>
        </authorList>
    </citation>
    <scope>NUCLEOTIDE SEQUENCE [LARGE SCALE GENOMIC DNA]</scope>
    <source>
        <strain evidence="6 7">CCNWGS0123</strain>
    </source>
</reference>
<gene>
    <name evidence="6" type="ORF">MEA186_24150</name>
</gene>
<accession>G6YFS6</accession>
<dbReference type="InterPro" id="IPR005119">
    <property type="entry name" value="LysR_subst-bd"/>
</dbReference>
<dbReference type="InterPro" id="IPR000847">
    <property type="entry name" value="LysR_HTH_N"/>
</dbReference>
<dbReference type="EMBL" id="AGSN01000165">
    <property type="protein sequence ID" value="EHH09387.1"/>
    <property type="molecule type" value="Genomic_DNA"/>
</dbReference>
<comment type="similarity">
    <text evidence="1">Belongs to the LysR transcriptional regulatory family.</text>
</comment>